<evidence type="ECO:0000313" key="2">
    <source>
        <dbReference type="EMBL" id="KAA3523701.1"/>
    </source>
</evidence>
<evidence type="ECO:0000313" key="4">
    <source>
        <dbReference type="Proteomes" id="UP000436911"/>
    </source>
</evidence>
<comment type="caution">
    <text evidence="3">The sequence shown here is derived from an EMBL/GenBank/DDBJ whole genome shotgun (WGS) entry which is preliminary data.</text>
</comment>
<gene>
    <name evidence="3" type="ORF">DXT89_19555</name>
    <name evidence="2" type="ORF">DXT89_19850</name>
</gene>
<dbReference type="Gene3D" id="3.40.50.720">
    <property type="entry name" value="NAD(P)-binding Rossmann-like Domain"/>
    <property type="match status" value="1"/>
</dbReference>
<organism evidence="3 4">
    <name type="scientific">Agrobacterium vitis</name>
    <name type="common">Rhizobium vitis</name>
    <dbReference type="NCBI Taxonomy" id="373"/>
    <lineage>
        <taxon>Bacteria</taxon>
        <taxon>Pseudomonadati</taxon>
        <taxon>Pseudomonadota</taxon>
        <taxon>Alphaproteobacteria</taxon>
        <taxon>Hyphomicrobiales</taxon>
        <taxon>Rhizobiaceae</taxon>
        <taxon>Rhizobium/Agrobacterium group</taxon>
        <taxon>Agrobacterium</taxon>
    </lineage>
</organism>
<accession>A0A368NTQ7</accession>
<dbReference type="EMBL" id="QUSG01000015">
    <property type="protein sequence ID" value="KAA3523701.1"/>
    <property type="molecule type" value="Genomic_DNA"/>
</dbReference>
<dbReference type="Gene3D" id="3.30.360.10">
    <property type="entry name" value="Dihydrodipicolinate Reductase, domain 2"/>
    <property type="match status" value="1"/>
</dbReference>
<dbReference type="OrthoDB" id="9813657at2"/>
<reference evidence="3 4" key="1">
    <citation type="submission" date="2018-08" db="EMBL/GenBank/DDBJ databases">
        <title>Genome sequencing of Agrobacterium vitis strain ICMP 10754.</title>
        <authorList>
            <person name="Visnovsky S.B."/>
            <person name="Pitman A.R."/>
        </authorList>
    </citation>
    <scope>NUCLEOTIDE SEQUENCE [LARGE SCALE GENOMIC DNA]</scope>
    <source>
        <strain evidence="3 4">ICMP 10754</strain>
    </source>
</reference>
<name>A0A368NTQ7_AGRVI</name>
<protein>
    <submittedName>
        <fullName evidence="3">Gfo/Idh/MocA family oxidoreductase</fullName>
    </submittedName>
</protein>
<dbReference type="AlphaFoldDB" id="A0A368NTQ7"/>
<evidence type="ECO:0000313" key="3">
    <source>
        <dbReference type="EMBL" id="KAA3524175.1"/>
    </source>
</evidence>
<dbReference type="InterPro" id="IPR036291">
    <property type="entry name" value="NAD(P)-bd_dom_sf"/>
</dbReference>
<dbReference type="PANTHER" id="PTHR43818">
    <property type="entry name" value="BCDNA.GH03377"/>
    <property type="match status" value="1"/>
</dbReference>
<evidence type="ECO:0000259" key="1">
    <source>
        <dbReference type="Pfam" id="PF01408"/>
    </source>
</evidence>
<dbReference type="Proteomes" id="UP000436911">
    <property type="component" value="Unassembled WGS sequence"/>
</dbReference>
<proteinExistence type="predicted"/>
<feature type="domain" description="Gfo/Idh/MocA-like oxidoreductase N-terminal" evidence="1">
    <location>
        <begin position="13"/>
        <end position="121"/>
    </location>
</feature>
<dbReference type="PANTHER" id="PTHR43818:SF7">
    <property type="entry name" value="DEHYDROGENASE"/>
    <property type="match status" value="1"/>
</dbReference>
<dbReference type="EMBL" id="QUSG01000014">
    <property type="protein sequence ID" value="KAA3524175.1"/>
    <property type="molecule type" value="Genomic_DNA"/>
</dbReference>
<dbReference type="GeneID" id="60683380"/>
<dbReference type="Pfam" id="PF01408">
    <property type="entry name" value="GFO_IDH_MocA"/>
    <property type="match status" value="1"/>
</dbReference>
<dbReference type="GO" id="GO:0000166">
    <property type="term" value="F:nucleotide binding"/>
    <property type="evidence" value="ECO:0007669"/>
    <property type="project" value="InterPro"/>
</dbReference>
<sequence>MTSSENTGTRIALALAGVGKIARDQHIPSCENGSDFVIAAAISRNGKIDSAENFENFDVFLETRQDIRAIALCTPPDVRFAMAKKAIANGLDVLMEKPPAATIGEAQALAELARDAGVTLFATWHSRFANGVEPARQWLVDKTITRIEITWKEDVRRWHPGQAWIWEAGGFGVFDPGINALSILTAIIPGQTIVEKSALSFPANRQQPIAASLAMRSAAGAPIKAEFDWRQEGPQTWDIVVETDQGTLRLAKGGAELYINETLTVEGPDREYARIYTRFAELVRSRESDVDFQPLRLVADAFLTAERHEVEAFIE</sequence>
<dbReference type="RefSeq" id="WP_114386751.1">
    <property type="nucleotide sequence ID" value="NZ_CP055265.1"/>
</dbReference>
<dbReference type="SUPFAM" id="SSF51735">
    <property type="entry name" value="NAD(P)-binding Rossmann-fold domains"/>
    <property type="match status" value="1"/>
</dbReference>
<dbReference type="InterPro" id="IPR000683">
    <property type="entry name" value="Gfo/Idh/MocA-like_OxRdtase_N"/>
</dbReference>
<dbReference type="InterPro" id="IPR050463">
    <property type="entry name" value="Gfo/Idh/MocA_oxidrdct_glycsds"/>
</dbReference>